<evidence type="ECO:0000256" key="1">
    <source>
        <dbReference type="SAM" id="MobiDB-lite"/>
    </source>
</evidence>
<gene>
    <name evidence="2" type="ORF">BpHYR1_029621</name>
</gene>
<evidence type="ECO:0008006" key="4">
    <source>
        <dbReference type="Google" id="ProtNLM"/>
    </source>
</evidence>
<evidence type="ECO:0000313" key="2">
    <source>
        <dbReference type="EMBL" id="RNA21050.1"/>
    </source>
</evidence>
<reference evidence="2 3" key="1">
    <citation type="journal article" date="2018" name="Sci. Rep.">
        <title>Genomic signatures of local adaptation to the degree of environmental predictability in rotifers.</title>
        <authorList>
            <person name="Franch-Gras L."/>
            <person name="Hahn C."/>
            <person name="Garcia-Roger E.M."/>
            <person name="Carmona M.J."/>
            <person name="Serra M."/>
            <person name="Gomez A."/>
        </authorList>
    </citation>
    <scope>NUCLEOTIDE SEQUENCE [LARGE SCALE GENOMIC DNA]</scope>
    <source>
        <strain evidence="2">HYR1</strain>
    </source>
</reference>
<accession>A0A3M7RBZ7</accession>
<keyword evidence="3" id="KW-1185">Reference proteome</keyword>
<evidence type="ECO:0000313" key="3">
    <source>
        <dbReference type="Proteomes" id="UP000276133"/>
    </source>
</evidence>
<organism evidence="2 3">
    <name type="scientific">Brachionus plicatilis</name>
    <name type="common">Marine rotifer</name>
    <name type="synonym">Brachionus muelleri</name>
    <dbReference type="NCBI Taxonomy" id="10195"/>
    <lineage>
        <taxon>Eukaryota</taxon>
        <taxon>Metazoa</taxon>
        <taxon>Spiralia</taxon>
        <taxon>Gnathifera</taxon>
        <taxon>Rotifera</taxon>
        <taxon>Eurotatoria</taxon>
        <taxon>Monogononta</taxon>
        <taxon>Pseudotrocha</taxon>
        <taxon>Ploima</taxon>
        <taxon>Brachionidae</taxon>
        <taxon>Brachionus</taxon>
    </lineage>
</organism>
<feature type="compositionally biased region" description="Low complexity" evidence="1">
    <location>
        <begin position="118"/>
        <end position="138"/>
    </location>
</feature>
<feature type="compositionally biased region" description="Basic and acidic residues" evidence="1">
    <location>
        <begin position="98"/>
        <end position="111"/>
    </location>
</feature>
<sequence>MNRMNHIWPNNIQNMFNLQQAQLMLLQQQIQQQMSQSEKHEPAKFSSSFSVNNLIGQQMSRPAPHSTLALAWSQQLAASMVNNYRHQMSKCHRPAFGEPKKQKTHDMDHGDFGQFNTSNSSVSSPSSSSSALLESSMLNQQQSALNESDVAHNFSERNTPDLLSYSSSSSSSCSFSLKRTSKCFYVLGSIRQIIWKYEQIKEKRVRRSMRKSIQRLKYSKENVATCTSNQKAISKREFDETDCELSTGTMARKRFRREINLDNCEQENEEYINVVDNDDEQNDLVQDQDKVCDDEDSVENNLSKCLGCLQVFSNDALISVACWHVNCHQCWLKAISENKNYNFSKFFLVN</sequence>
<proteinExistence type="predicted"/>
<dbReference type="AlphaFoldDB" id="A0A3M7RBZ7"/>
<feature type="region of interest" description="Disordered" evidence="1">
    <location>
        <begin position="94"/>
        <end position="147"/>
    </location>
</feature>
<protein>
    <recommendedName>
        <fullName evidence="4">RING-type domain-containing protein</fullName>
    </recommendedName>
</protein>
<comment type="caution">
    <text evidence="2">The sequence shown here is derived from an EMBL/GenBank/DDBJ whole genome shotgun (WGS) entry which is preliminary data.</text>
</comment>
<dbReference type="OrthoDB" id="6270329at2759"/>
<dbReference type="EMBL" id="REGN01003743">
    <property type="protein sequence ID" value="RNA21050.1"/>
    <property type="molecule type" value="Genomic_DNA"/>
</dbReference>
<name>A0A3M7RBZ7_BRAPC</name>
<dbReference type="Proteomes" id="UP000276133">
    <property type="component" value="Unassembled WGS sequence"/>
</dbReference>